<dbReference type="InterPro" id="IPR018247">
    <property type="entry name" value="EF_Hand_1_Ca_BS"/>
</dbReference>
<organism evidence="2 3">
    <name type="scientific">Aeoliella straminimaris</name>
    <dbReference type="NCBI Taxonomy" id="2954799"/>
    <lineage>
        <taxon>Bacteria</taxon>
        <taxon>Pseudomonadati</taxon>
        <taxon>Planctomycetota</taxon>
        <taxon>Planctomycetia</taxon>
        <taxon>Pirellulales</taxon>
        <taxon>Lacipirellulaceae</taxon>
        <taxon>Aeoliella</taxon>
    </lineage>
</organism>
<evidence type="ECO:0000313" key="2">
    <source>
        <dbReference type="EMBL" id="MCO6048050.1"/>
    </source>
</evidence>
<feature type="domain" description="EF-hand" evidence="1">
    <location>
        <begin position="28"/>
        <end position="63"/>
    </location>
</feature>
<dbReference type="Pfam" id="PF13202">
    <property type="entry name" value="EF-hand_5"/>
    <property type="match status" value="1"/>
</dbReference>
<evidence type="ECO:0000259" key="1">
    <source>
        <dbReference type="PROSITE" id="PS50222"/>
    </source>
</evidence>
<dbReference type="PROSITE" id="PS50222">
    <property type="entry name" value="EF_HAND_2"/>
    <property type="match status" value="1"/>
</dbReference>
<protein>
    <submittedName>
        <fullName evidence="2">EF-hand domain-containing protein</fullName>
    </submittedName>
</protein>
<dbReference type="EMBL" id="JAMXLR010000095">
    <property type="protein sequence ID" value="MCO6048050.1"/>
    <property type="molecule type" value="Genomic_DNA"/>
</dbReference>
<dbReference type="AlphaFoldDB" id="A0A9X2FFB6"/>
<sequence>MSLLVAAGIAAVVCAGCGKGYRSAQASNPADAAAAAIDQYDSNNDGALDANELEASLALADALSRIDSNSDGKLAVDEIEARLRQYASLSEFIAGEVSVTRNGQPVEAAEVTFTPEPFMGDGLPVYQGTTGNAGTTSMLTDPPTPGVAVGFYRVTIKTSDGEEIQRGVEIADDSPTSTRIGLEI</sequence>
<reference evidence="2" key="1">
    <citation type="submission" date="2022-06" db="EMBL/GenBank/DDBJ databases">
        <title>Aeoliella straminimaris, a novel planctomycete from sediments.</title>
        <authorList>
            <person name="Vitorino I.R."/>
            <person name="Lage O.M."/>
        </authorList>
    </citation>
    <scope>NUCLEOTIDE SEQUENCE</scope>
    <source>
        <strain evidence="2">ICT_H6.2</strain>
    </source>
</reference>
<dbReference type="RefSeq" id="WP_252856163.1">
    <property type="nucleotide sequence ID" value="NZ_JAMXLR010000095.1"/>
</dbReference>
<gene>
    <name evidence="2" type="ORF">NG895_29460</name>
</gene>
<keyword evidence="3" id="KW-1185">Reference proteome</keyword>
<dbReference type="InterPro" id="IPR011992">
    <property type="entry name" value="EF-hand-dom_pair"/>
</dbReference>
<dbReference type="SUPFAM" id="SSF47473">
    <property type="entry name" value="EF-hand"/>
    <property type="match status" value="1"/>
</dbReference>
<dbReference type="PROSITE" id="PS00018">
    <property type="entry name" value="EF_HAND_1"/>
    <property type="match status" value="2"/>
</dbReference>
<dbReference type="GO" id="GO:0005509">
    <property type="term" value="F:calcium ion binding"/>
    <property type="evidence" value="ECO:0007669"/>
    <property type="project" value="InterPro"/>
</dbReference>
<dbReference type="InterPro" id="IPR002048">
    <property type="entry name" value="EF_hand_dom"/>
</dbReference>
<accession>A0A9X2FFB6</accession>
<dbReference type="Proteomes" id="UP001155241">
    <property type="component" value="Unassembled WGS sequence"/>
</dbReference>
<name>A0A9X2FFB6_9BACT</name>
<evidence type="ECO:0000313" key="3">
    <source>
        <dbReference type="Proteomes" id="UP001155241"/>
    </source>
</evidence>
<proteinExistence type="predicted"/>
<dbReference type="Gene3D" id="1.10.238.10">
    <property type="entry name" value="EF-hand"/>
    <property type="match status" value="1"/>
</dbReference>
<comment type="caution">
    <text evidence="2">The sequence shown here is derived from an EMBL/GenBank/DDBJ whole genome shotgun (WGS) entry which is preliminary data.</text>
</comment>